<accession>A0A382B9N0</accession>
<evidence type="ECO:0000313" key="1">
    <source>
        <dbReference type="EMBL" id="SVB10486.1"/>
    </source>
</evidence>
<sequence>MVAFMSVVRFKVRPEQTEAFVSTWSNGPPAPGRVSLRLIQTGDCQFCGVSEWESEDAIAAARPDLIKFLDTIRPILEEISPVLGVTDPVSGPVVAER</sequence>
<dbReference type="EMBL" id="UINC01028818">
    <property type="protein sequence ID" value="SVB10486.1"/>
    <property type="molecule type" value="Genomic_DNA"/>
</dbReference>
<proteinExistence type="predicted"/>
<reference evidence="1" key="1">
    <citation type="submission" date="2018-05" db="EMBL/GenBank/DDBJ databases">
        <authorList>
            <person name="Lanie J.A."/>
            <person name="Ng W.-L."/>
            <person name="Kazmierczak K.M."/>
            <person name="Andrzejewski T.M."/>
            <person name="Davidsen T.M."/>
            <person name="Wayne K.J."/>
            <person name="Tettelin H."/>
            <person name="Glass J.I."/>
            <person name="Rusch D."/>
            <person name="Podicherti R."/>
            <person name="Tsui H.-C.T."/>
            <person name="Winkler M.E."/>
        </authorList>
    </citation>
    <scope>NUCLEOTIDE SEQUENCE</scope>
</reference>
<gene>
    <name evidence="1" type="ORF">METZ01_LOCUS163340</name>
</gene>
<protein>
    <submittedName>
        <fullName evidence="1">Uncharacterized protein</fullName>
    </submittedName>
</protein>
<organism evidence="1">
    <name type="scientific">marine metagenome</name>
    <dbReference type="NCBI Taxonomy" id="408172"/>
    <lineage>
        <taxon>unclassified sequences</taxon>
        <taxon>metagenomes</taxon>
        <taxon>ecological metagenomes</taxon>
    </lineage>
</organism>
<name>A0A382B9N0_9ZZZZ</name>
<dbReference type="AlphaFoldDB" id="A0A382B9N0"/>
<dbReference type="Gene3D" id="3.30.70.100">
    <property type="match status" value="1"/>
</dbReference>
<dbReference type="InterPro" id="IPR011008">
    <property type="entry name" value="Dimeric_a/b-barrel"/>
</dbReference>
<dbReference type="SUPFAM" id="SSF54909">
    <property type="entry name" value="Dimeric alpha+beta barrel"/>
    <property type="match status" value="1"/>
</dbReference>